<evidence type="ECO:0000313" key="9">
    <source>
        <dbReference type="Proteomes" id="UP001597373"/>
    </source>
</evidence>
<evidence type="ECO:0000256" key="6">
    <source>
        <dbReference type="ARBA" id="ARBA00022842"/>
    </source>
</evidence>
<accession>A0ABW5DEX4</accession>
<evidence type="ECO:0000256" key="7">
    <source>
        <dbReference type="RuleBase" id="RU364068"/>
    </source>
</evidence>
<dbReference type="PROSITE" id="PS00629">
    <property type="entry name" value="IMP_1"/>
    <property type="match status" value="1"/>
</dbReference>
<dbReference type="InterPro" id="IPR000760">
    <property type="entry name" value="Inositol_monophosphatase-like"/>
</dbReference>
<dbReference type="Gene3D" id="3.30.540.10">
    <property type="entry name" value="Fructose-1,6-Bisphosphatase, subunit A, domain 1"/>
    <property type="match status" value="1"/>
</dbReference>
<organism evidence="8 9">
    <name type="scientific">Chelativorans composti</name>
    <dbReference type="NCBI Taxonomy" id="768533"/>
    <lineage>
        <taxon>Bacteria</taxon>
        <taxon>Pseudomonadati</taxon>
        <taxon>Pseudomonadota</taxon>
        <taxon>Alphaproteobacteria</taxon>
        <taxon>Hyphomicrobiales</taxon>
        <taxon>Phyllobacteriaceae</taxon>
        <taxon>Chelativorans</taxon>
    </lineage>
</organism>
<evidence type="ECO:0000256" key="1">
    <source>
        <dbReference type="ARBA" id="ARBA00001033"/>
    </source>
</evidence>
<comment type="catalytic activity">
    <reaction evidence="1 7">
        <text>a myo-inositol phosphate + H2O = myo-inositol + phosphate</text>
        <dbReference type="Rhea" id="RHEA:24056"/>
        <dbReference type="ChEBI" id="CHEBI:15377"/>
        <dbReference type="ChEBI" id="CHEBI:17268"/>
        <dbReference type="ChEBI" id="CHEBI:43474"/>
        <dbReference type="ChEBI" id="CHEBI:84139"/>
        <dbReference type="EC" id="3.1.3.25"/>
    </reaction>
</comment>
<evidence type="ECO:0000256" key="5">
    <source>
        <dbReference type="ARBA" id="ARBA00022801"/>
    </source>
</evidence>
<dbReference type="PANTHER" id="PTHR20854">
    <property type="entry name" value="INOSITOL MONOPHOSPHATASE"/>
    <property type="match status" value="1"/>
</dbReference>
<dbReference type="CDD" id="cd01639">
    <property type="entry name" value="IMPase"/>
    <property type="match status" value="1"/>
</dbReference>
<comment type="caution">
    <text evidence="8">The sequence shown here is derived from an EMBL/GenBank/DDBJ whole genome shotgun (WGS) entry which is preliminary data.</text>
</comment>
<dbReference type="InterPro" id="IPR022337">
    <property type="entry name" value="Inositol_monophosphatase_SuhB"/>
</dbReference>
<dbReference type="InterPro" id="IPR033942">
    <property type="entry name" value="IMPase"/>
</dbReference>
<comment type="similarity">
    <text evidence="3 7">Belongs to the inositol monophosphatase superfamily.</text>
</comment>
<keyword evidence="6 7" id="KW-0460">Magnesium</keyword>
<dbReference type="InterPro" id="IPR020550">
    <property type="entry name" value="Inositol_monophosphatase_CS"/>
</dbReference>
<evidence type="ECO:0000256" key="2">
    <source>
        <dbReference type="ARBA" id="ARBA00001946"/>
    </source>
</evidence>
<reference evidence="9" key="1">
    <citation type="journal article" date="2019" name="Int. J. Syst. Evol. Microbiol.">
        <title>The Global Catalogue of Microorganisms (GCM) 10K type strain sequencing project: providing services to taxonomists for standard genome sequencing and annotation.</title>
        <authorList>
            <consortium name="The Broad Institute Genomics Platform"/>
            <consortium name="The Broad Institute Genome Sequencing Center for Infectious Disease"/>
            <person name="Wu L."/>
            <person name="Ma J."/>
        </authorList>
    </citation>
    <scope>NUCLEOTIDE SEQUENCE [LARGE SCALE GENOMIC DNA]</scope>
    <source>
        <strain evidence="9">KCTC 23707</strain>
    </source>
</reference>
<dbReference type="Pfam" id="PF00459">
    <property type="entry name" value="Inositol_P"/>
    <property type="match status" value="1"/>
</dbReference>
<dbReference type="Proteomes" id="UP001597373">
    <property type="component" value="Unassembled WGS sequence"/>
</dbReference>
<evidence type="ECO:0000256" key="3">
    <source>
        <dbReference type="ARBA" id="ARBA00009759"/>
    </source>
</evidence>
<protein>
    <recommendedName>
        <fullName evidence="7">Inositol-1-monophosphatase</fullName>
        <ecNumber evidence="7">3.1.3.25</ecNumber>
    </recommendedName>
</protein>
<dbReference type="InterPro" id="IPR020583">
    <property type="entry name" value="Inositol_monoP_metal-BS"/>
</dbReference>
<dbReference type="PANTHER" id="PTHR20854:SF4">
    <property type="entry name" value="INOSITOL-1-MONOPHOSPHATASE-RELATED"/>
    <property type="match status" value="1"/>
</dbReference>
<keyword evidence="5 7" id="KW-0378">Hydrolase</keyword>
<dbReference type="SUPFAM" id="SSF56655">
    <property type="entry name" value="Carbohydrate phosphatase"/>
    <property type="match status" value="1"/>
</dbReference>
<dbReference type="EC" id="3.1.3.25" evidence="7"/>
<sequence length="263" mass="28669">MARSAIINVMVQAALKAGRSLARDFGEVQNLQVSLKGPADYVSQADKRAEEILFNELSRARPGYSFLMEERGGVAGDDPQHRWIVDPLDGTTNFLHGIPFFAISIALERQGQIVAGVIYNPAMNELFTAERGSGAFCNEHRMRVAARRDLGHSVIATGLPFLGHGNHGQALLDLRNVMGEVSGIRRFGAASLDLAYVAAGRFDGFWEDSLKPWDMAAGILMVREAGGYVSDRQGGQTMLTSGSIVCGNEDIHAKLLRQLQIKR</sequence>
<dbReference type="PROSITE" id="PS00630">
    <property type="entry name" value="IMP_2"/>
    <property type="match status" value="1"/>
</dbReference>
<dbReference type="PRINTS" id="PR01959">
    <property type="entry name" value="SBIMPHPHTASE"/>
</dbReference>
<comment type="cofactor">
    <cofactor evidence="2 7">
        <name>Mg(2+)</name>
        <dbReference type="ChEBI" id="CHEBI:18420"/>
    </cofactor>
</comment>
<dbReference type="GO" id="GO:0016787">
    <property type="term" value="F:hydrolase activity"/>
    <property type="evidence" value="ECO:0007669"/>
    <property type="project" value="UniProtKB-KW"/>
</dbReference>
<name>A0ABW5DEX4_9HYPH</name>
<dbReference type="PRINTS" id="PR00377">
    <property type="entry name" value="IMPHPHTASES"/>
</dbReference>
<evidence type="ECO:0000256" key="4">
    <source>
        <dbReference type="ARBA" id="ARBA00022723"/>
    </source>
</evidence>
<dbReference type="RefSeq" id="WP_345098952.1">
    <property type="nucleotide sequence ID" value="NZ_BAABGS010000020.1"/>
</dbReference>
<gene>
    <name evidence="8" type="ORF">ACFSMZ_07640</name>
</gene>
<keyword evidence="9" id="KW-1185">Reference proteome</keyword>
<proteinExistence type="inferred from homology"/>
<dbReference type="EMBL" id="JBHUIR010000021">
    <property type="protein sequence ID" value="MFD2259637.1"/>
    <property type="molecule type" value="Genomic_DNA"/>
</dbReference>
<dbReference type="Gene3D" id="3.40.190.80">
    <property type="match status" value="1"/>
</dbReference>
<keyword evidence="4 7" id="KW-0479">Metal-binding</keyword>
<evidence type="ECO:0000313" key="8">
    <source>
        <dbReference type="EMBL" id="MFD2259637.1"/>
    </source>
</evidence>